<organism evidence="1 2">
    <name type="scientific">Zymoseptoria tritici (strain CBS 115943 / IPO323)</name>
    <name type="common">Speckled leaf blotch fungus</name>
    <name type="synonym">Septoria tritici</name>
    <dbReference type="NCBI Taxonomy" id="336722"/>
    <lineage>
        <taxon>Eukaryota</taxon>
        <taxon>Fungi</taxon>
        <taxon>Dikarya</taxon>
        <taxon>Ascomycota</taxon>
        <taxon>Pezizomycotina</taxon>
        <taxon>Dothideomycetes</taxon>
        <taxon>Dothideomycetidae</taxon>
        <taxon>Mycosphaerellales</taxon>
        <taxon>Mycosphaerellaceae</taxon>
        <taxon>Zymoseptoria</taxon>
    </lineage>
</organism>
<evidence type="ECO:0000313" key="2">
    <source>
        <dbReference type="Proteomes" id="UP000008062"/>
    </source>
</evidence>
<protein>
    <recommendedName>
        <fullName evidence="3">Heterokaryon incompatibility domain-containing protein</fullName>
    </recommendedName>
</protein>
<dbReference type="AlphaFoldDB" id="F9XS45"/>
<evidence type="ECO:0008006" key="3">
    <source>
        <dbReference type="Google" id="ProtNLM"/>
    </source>
</evidence>
<dbReference type="EMBL" id="CM001215">
    <property type="protein sequence ID" value="EGP81942.1"/>
    <property type="molecule type" value="Genomic_DNA"/>
</dbReference>
<gene>
    <name evidence="1" type="ORF">MYCGRDRAFT_98034</name>
</gene>
<accession>F9XS45</accession>
<dbReference type="InParanoid" id="F9XS45"/>
<dbReference type="RefSeq" id="XP_003846966.1">
    <property type="nucleotide sequence ID" value="XM_003846918.1"/>
</dbReference>
<keyword evidence="2" id="KW-1185">Reference proteome</keyword>
<proteinExistence type="predicted"/>
<dbReference type="KEGG" id="ztr:MYCGRDRAFT_98034"/>
<dbReference type="Proteomes" id="UP000008062">
    <property type="component" value="Chromosome 20"/>
</dbReference>
<reference evidence="1 2" key="1">
    <citation type="journal article" date="2011" name="PLoS Genet.">
        <title>Finished genome of the fungal wheat pathogen Mycosphaerella graminicola reveals dispensome structure, chromosome plasticity, and stealth pathogenesis.</title>
        <authorList>
            <person name="Goodwin S.B."/>
            <person name="Ben M'barek S."/>
            <person name="Dhillon B."/>
            <person name="Wittenberg A.H.J."/>
            <person name="Crane C.F."/>
            <person name="Hane J.K."/>
            <person name="Foster A.J."/>
            <person name="Van der Lee T.A.J."/>
            <person name="Grimwood J."/>
            <person name="Aerts A."/>
            <person name="Antoniw J."/>
            <person name="Bailey A."/>
            <person name="Bluhm B."/>
            <person name="Bowler J."/>
            <person name="Bristow J."/>
            <person name="van der Burgt A."/>
            <person name="Canto-Canche B."/>
            <person name="Churchill A.C.L."/>
            <person name="Conde-Ferraez L."/>
            <person name="Cools H.J."/>
            <person name="Coutinho P.M."/>
            <person name="Csukai M."/>
            <person name="Dehal P."/>
            <person name="De Wit P."/>
            <person name="Donzelli B."/>
            <person name="van de Geest H.C."/>
            <person name="van Ham R.C.H.J."/>
            <person name="Hammond-Kosack K.E."/>
            <person name="Henrissat B."/>
            <person name="Kilian A."/>
            <person name="Kobayashi A.K."/>
            <person name="Koopmann E."/>
            <person name="Kourmpetis Y."/>
            <person name="Kuzniar A."/>
            <person name="Lindquist E."/>
            <person name="Lombard V."/>
            <person name="Maliepaard C."/>
            <person name="Martins N."/>
            <person name="Mehrabi R."/>
            <person name="Nap J.P.H."/>
            <person name="Ponomarenko A."/>
            <person name="Rudd J.J."/>
            <person name="Salamov A."/>
            <person name="Schmutz J."/>
            <person name="Schouten H.J."/>
            <person name="Shapiro H."/>
            <person name="Stergiopoulos I."/>
            <person name="Torriani S.F.F."/>
            <person name="Tu H."/>
            <person name="de Vries R.P."/>
            <person name="Waalwijk C."/>
            <person name="Ware S.B."/>
            <person name="Wiebenga A."/>
            <person name="Zwiers L.-H."/>
            <person name="Oliver R.P."/>
            <person name="Grigoriev I.V."/>
            <person name="Kema G.H.J."/>
        </authorList>
    </citation>
    <scope>NUCLEOTIDE SEQUENCE [LARGE SCALE GENOMIC DNA]</scope>
    <source>
        <strain evidence="2">CBS 115943 / IPO323</strain>
    </source>
</reference>
<dbReference type="HOGENOM" id="CLU_1620359_0_0_1"/>
<dbReference type="GeneID" id="13396698"/>
<sequence>MSRSMALGLDRTPLMRTNDTHTLYASAATRASFGHPRQLYIWLDRVCILRPALSDETGHDTSVDELSLLRRLNLPPGSIALGIGMPAATDLGYVSLINARDQGPPPMLNVSLEAVYYYYGKELGVTEALNLTKANCCPVEHAVKSLKPFCSFPIGVIRTRRIAY</sequence>
<name>F9XS45_ZYMTI</name>
<evidence type="ECO:0000313" key="1">
    <source>
        <dbReference type="EMBL" id="EGP81942.1"/>
    </source>
</evidence>